<feature type="transmembrane region" description="Helical" evidence="6">
    <location>
        <begin position="198"/>
        <end position="218"/>
    </location>
</feature>
<reference evidence="8 10" key="2">
    <citation type="submission" date="2020-08" db="EMBL/GenBank/DDBJ databases">
        <title>Sequencing the genomes of 1000 actinobacteria strains.</title>
        <authorList>
            <person name="Klenk H.-P."/>
        </authorList>
    </citation>
    <scope>NUCLEOTIDE SEQUENCE [LARGE SCALE GENOMIC DNA]</scope>
    <source>
        <strain evidence="8 10">DSM 9581</strain>
    </source>
</reference>
<dbReference type="EMBL" id="JACHDN010000001">
    <property type="protein sequence ID" value="MBB5473323.1"/>
    <property type="molecule type" value="Genomic_DNA"/>
</dbReference>
<feature type="transmembrane region" description="Helical" evidence="6">
    <location>
        <begin position="6"/>
        <end position="24"/>
    </location>
</feature>
<dbReference type="GO" id="GO:0005886">
    <property type="term" value="C:plasma membrane"/>
    <property type="evidence" value="ECO:0007669"/>
    <property type="project" value="UniProtKB-SubCell"/>
</dbReference>
<dbReference type="CDD" id="cd06580">
    <property type="entry name" value="TM_PBP1_transp_TpRbsC_like"/>
    <property type="match status" value="1"/>
</dbReference>
<feature type="transmembrane region" description="Helical" evidence="6">
    <location>
        <begin position="146"/>
        <end position="162"/>
    </location>
</feature>
<dbReference type="RefSeq" id="WP_146839688.1">
    <property type="nucleotide sequence ID" value="NZ_BJVQ01000058.1"/>
</dbReference>
<dbReference type="GO" id="GO:0022857">
    <property type="term" value="F:transmembrane transporter activity"/>
    <property type="evidence" value="ECO:0007669"/>
    <property type="project" value="InterPro"/>
</dbReference>
<organism evidence="7 9">
    <name type="scientific">Cellulomonas hominis</name>
    <dbReference type="NCBI Taxonomy" id="156981"/>
    <lineage>
        <taxon>Bacteria</taxon>
        <taxon>Bacillati</taxon>
        <taxon>Actinomycetota</taxon>
        <taxon>Actinomycetes</taxon>
        <taxon>Micrococcales</taxon>
        <taxon>Cellulomonadaceae</taxon>
        <taxon>Cellulomonas</taxon>
    </lineage>
</organism>
<gene>
    <name evidence="7" type="ORF">CHO01_31450</name>
    <name evidence="8" type="ORF">HNR08_002059</name>
</gene>
<accession>A0A511FFJ4</accession>
<protein>
    <submittedName>
        <fullName evidence="7">ABC transporter permease</fullName>
    </submittedName>
    <submittedName>
        <fullName evidence="8">Simple sugar transport system permease protein</fullName>
    </submittedName>
</protein>
<evidence type="ECO:0000256" key="3">
    <source>
        <dbReference type="ARBA" id="ARBA00022692"/>
    </source>
</evidence>
<evidence type="ECO:0000256" key="2">
    <source>
        <dbReference type="ARBA" id="ARBA00022475"/>
    </source>
</evidence>
<dbReference type="PANTHER" id="PTHR43370">
    <property type="entry name" value="SUGAR ABC TRANSPORTER INTEGRAL MEMBRANE PROTEIN-RELATED"/>
    <property type="match status" value="1"/>
</dbReference>
<name>A0A511FFJ4_9CELL</name>
<keyword evidence="8" id="KW-0813">Transport</keyword>
<keyword evidence="5 6" id="KW-0472">Membrane</keyword>
<dbReference type="EMBL" id="BJVQ01000058">
    <property type="protein sequence ID" value="GEL48029.1"/>
    <property type="molecule type" value="Genomic_DNA"/>
</dbReference>
<sequence>MIDQIIASALTLSVPLVLAALGGAVHRQAGVVNIGLEGQMLVGALLAALVSGGTGSWELGVLAGAWAGALAGWLMSLTITRLRANEIIAGLGFNTVVLGIIGYWLRASQGVSGTLQVEGLERLPSWTIPGVADVPVLGALVSGKSPLFWLAVVLVGATAWTLDRTRWGLRVRAVGASPAAGASLGLRTRALQDSAGTVAGLLAGLGGAALSLGAVGLFNENMTAGRGFVAMAAFYFGRARPLPTALACLLFGTFDAIQARLQIGGGYSASLIQTLPYVAVVVVLALTGIRSSRRVARVAA</sequence>
<evidence type="ECO:0000256" key="1">
    <source>
        <dbReference type="ARBA" id="ARBA00004651"/>
    </source>
</evidence>
<dbReference type="PANTHER" id="PTHR43370:SF1">
    <property type="entry name" value="GUANOSINE ABC TRANSPORTER PERMEASE PROTEIN NUPQ"/>
    <property type="match status" value="1"/>
</dbReference>
<feature type="transmembrane region" description="Helical" evidence="6">
    <location>
        <begin position="56"/>
        <end position="75"/>
    </location>
</feature>
<dbReference type="Proteomes" id="UP000564629">
    <property type="component" value="Unassembled WGS sequence"/>
</dbReference>
<evidence type="ECO:0000256" key="6">
    <source>
        <dbReference type="SAM" id="Phobius"/>
    </source>
</evidence>
<feature type="transmembrane region" description="Helical" evidence="6">
    <location>
        <begin position="31"/>
        <end position="50"/>
    </location>
</feature>
<dbReference type="Pfam" id="PF02653">
    <property type="entry name" value="BPD_transp_2"/>
    <property type="match status" value="1"/>
</dbReference>
<evidence type="ECO:0000313" key="10">
    <source>
        <dbReference type="Proteomes" id="UP000564629"/>
    </source>
</evidence>
<evidence type="ECO:0000313" key="9">
    <source>
        <dbReference type="Proteomes" id="UP000321723"/>
    </source>
</evidence>
<evidence type="ECO:0000256" key="4">
    <source>
        <dbReference type="ARBA" id="ARBA00022989"/>
    </source>
</evidence>
<keyword evidence="3 6" id="KW-0812">Transmembrane</keyword>
<feature type="transmembrane region" description="Helical" evidence="6">
    <location>
        <begin position="267"/>
        <end position="287"/>
    </location>
</feature>
<dbReference type="InterPro" id="IPR001851">
    <property type="entry name" value="ABC_transp_permease"/>
</dbReference>
<keyword evidence="9" id="KW-1185">Reference proteome</keyword>
<feature type="transmembrane region" description="Helical" evidence="6">
    <location>
        <begin position="87"/>
        <end position="105"/>
    </location>
</feature>
<proteinExistence type="predicted"/>
<evidence type="ECO:0000313" key="8">
    <source>
        <dbReference type="EMBL" id="MBB5473323.1"/>
    </source>
</evidence>
<comment type="subcellular location">
    <subcellularLocation>
        <location evidence="1">Cell membrane</location>
        <topology evidence="1">Multi-pass membrane protein</topology>
    </subcellularLocation>
</comment>
<keyword evidence="2" id="KW-1003">Cell membrane</keyword>
<dbReference type="OrthoDB" id="9792579at2"/>
<keyword evidence="4 6" id="KW-1133">Transmembrane helix</keyword>
<evidence type="ECO:0000313" key="7">
    <source>
        <dbReference type="EMBL" id="GEL48029.1"/>
    </source>
</evidence>
<keyword evidence="8" id="KW-0762">Sugar transport</keyword>
<evidence type="ECO:0000256" key="5">
    <source>
        <dbReference type="ARBA" id="ARBA00023136"/>
    </source>
</evidence>
<dbReference type="AlphaFoldDB" id="A0A511FFJ4"/>
<comment type="caution">
    <text evidence="7">The sequence shown here is derived from an EMBL/GenBank/DDBJ whole genome shotgun (WGS) entry which is preliminary data.</text>
</comment>
<reference evidence="7 9" key="1">
    <citation type="submission" date="2019-07" db="EMBL/GenBank/DDBJ databases">
        <title>Whole genome shotgun sequence of Cellulomonas hominis NBRC 16055.</title>
        <authorList>
            <person name="Hosoyama A."/>
            <person name="Uohara A."/>
            <person name="Ohji S."/>
            <person name="Ichikawa N."/>
        </authorList>
    </citation>
    <scope>NUCLEOTIDE SEQUENCE [LARGE SCALE GENOMIC DNA]</scope>
    <source>
        <strain evidence="7 9">NBRC 16055</strain>
    </source>
</reference>
<dbReference type="Proteomes" id="UP000321723">
    <property type="component" value="Unassembled WGS sequence"/>
</dbReference>